<dbReference type="RefSeq" id="WP_313322811.1">
    <property type="nucleotide sequence ID" value="NZ_CP134878.1"/>
</dbReference>
<dbReference type="Proteomes" id="UP001304515">
    <property type="component" value="Chromosome"/>
</dbReference>
<dbReference type="AlphaFoldDB" id="A0AA96F2K7"/>
<name>A0AA96F2K7_9FLAO</name>
<dbReference type="KEGG" id="fcj:RN605_05145"/>
<proteinExistence type="predicted"/>
<dbReference type="EMBL" id="CP134890">
    <property type="protein sequence ID" value="WNM22746.1"/>
    <property type="molecule type" value="Genomic_DNA"/>
</dbReference>
<accession>A0AA96F2K7</accession>
<protein>
    <submittedName>
        <fullName evidence="2">Uncharacterized protein</fullName>
    </submittedName>
</protein>
<gene>
    <name evidence="2" type="ORF">RN605_05145</name>
    <name evidence="1" type="ORF">RN608_11845</name>
</gene>
<sequence>MSKLFYVIVFFLSFSGYSQELFEYNFDDNITLNVLEETEEGQMANGKFIRSTFENEVITLSNSNKAKDILPTMNETSLLKLFQGVKDGNLKSTKGTLLNEEIITFNNIKVSKFKISLLLEGQKKVFETYVFAYKNIIYTFQFMNNESEFENLKNLRKSILDSIKFH</sequence>
<keyword evidence="3" id="KW-1185">Reference proteome</keyword>
<dbReference type="EMBL" id="CP134878">
    <property type="protein sequence ID" value="WNM18695.1"/>
    <property type="molecule type" value="Genomic_DNA"/>
</dbReference>
<evidence type="ECO:0000313" key="3">
    <source>
        <dbReference type="Proteomes" id="UP001304515"/>
    </source>
</evidence>
<reference evidence="2 3" key="1">
    <citation type="submission" date="2023-09" db="EMBL/GenBank/DDBJ databases">
        <title>Flavobacterium sp. a novel bacteria isolate from Pepper rhizosphere.</title>
        <authorList>
            <person name="Peng Y."/>
            <person name="Lee J."/>
        </authorList>
    </citation>
    <scope>NUCLEOTIDE SEQUENCE [LARGE SCALE GENOMIC DNA]</scope>
    <source>
        <strain evidence="1">PMR2A8</strain>
        <strain evidence="2 3">PMTSA4</strain>
    </source>
</reference>
<accession>A0AA96F032</accession>
<evidence type="ECO:0000313" key="1">
    <source>
        <dbReference type="EMBL" id="WNM18695.1"/>
    </source>
</evidence>
<organism evidence="2 3">
    <name type="scientific">Flavobacterium capsici</name>
    <dbReference type="NCBI Taxonomy" id="3075618"/>
    <lineage>
        <taxon>Bacteria</taxon>
        <taxon>Pseudomonadati</taxon>
        <taxon>Bacteroidota</taxon>
        <taxon>Flavobacteriia</taxon>
        <taxon>Flavobacteriales</taxon>
        <taxon>Flavobacteriaceae</taxon>
        <taxon>Flavobacterium</taxon>
    </lineage>
</organism>
<evidence type="ECO:0000313" key="2">
    <source>
        <dbReference type="EMBL" id="WNM22746.1"/>
    </source>
</evidence>